<feature type="compositionally biased region" description="Polar residues" evidence="1">
    <location>
        <begin position="1137"/>
        <end position="1155"/>
    </location>
</feature>
<reference evidence="2" key="1">
    <citation type="submission" date="2016-06" db="EMBL/GenBank/DDBJ databases">
        <title>Draft Genome sequence of the fungus Inonotus baumii.</title>
        <authorList>
            <person name="Zhu H."/>
            <person name="Lin W."/>
        </authorList>
    </citation>
    <scope>NUCLEOTIDE SEQUENCE</scope>
    <source>
        <strain evidence="2">821</strain>
    </source>
</reference>
<feature type="compositionally biased region" description="Basic residues" evidence="1">
    <location>
        <begin position="1623"/>
        <end position="1634"/>
    </location>
</feature>
<feature type="region of interest" description="Disordered" evidence="1">
    <location>
        <begin position="141"/>
        <end position="160"/>
    </location>
</feature>
<feature type="compositionally biased region" description="Low complexity" evidence="1">
    <location>
        <begin position="302"/>
        <end position="319"/>
    </location>
</feature>
<dbReference type="OrthoDB" id="43122at2759"/>
<keyword evidence="3" id="KW-1185">Reference proteome</keyword>
<dbReference type="InterPro" id="IPR029071">
    <property type="entry name" value="Ubiquitin-like_domsf"/>
</dbReference>
<proteinExistence type="predicted"/>
<feature type="compositionally biased region" description="Basic and acidic residues" evidence="1">
    <location>
        <begin position="994"/>
        <end position="1013"/>
    </location>
</feature>
<feature type="compositionally biased region" description="Basic and acidic residues" evidence="1">
    <location>
        <begin position="1543"/>
        <end position="1554"/>
    </location>
</feature>
<feature type="compositionally biased region" description="Polar residues" evidence="1">
    <location>
        <begin position="1659"/>
        <end position="1669"/>
    </location>
</feature>
<feature type="region of interest" description="Disordered" evidence="1">
    <location>
        <begin position="1137"/>
        <end position="1218"/>
    </location>
</feature>
<dbReference type="PANTHER" id="PTHR38700">
    <property type="entry name" value="YALI0E22418P"/>
    <property type="match status" value="1"/>
</dbReference>
<feature type="region of interest" description="Disordered" evidence="1">
    <location>
        <begin position="1313"/>
        <end position="1336"/>
    </location>
</feature>
<evidence type="ECO:0000313" key="2">
    <source>
        <dbReference type="EMBL" id="OCB88911.1"/>
    </source>
</evidence>
<feature type="compositionally biased region" description="Low complexity" evidence="1">
    <location>
        <begin position="1156"/>
        <end position="1173"/>
    </location>
</feature>
<feature type="compositionally biased region" description="Polar residues" evidence="1">
    <location>
        <begin position="25"/>
        <end position="34"/>
    </location>
</feature>
<dbReference type="InterPro" id="IPR011993">
    <property type="entry name" value="PH-like_dom_sf"/>
</dbReference>
<dbReference type="SUPFAM" id="SSF50729">
    <property type="entry name" value="PH domain-like"/>
    <property type="match status" value="1"/>
</dbReference>
<feature type="compositionally biased region" description="Basic and acidic residues" evidence="1">
    <location>
        <begin position="1789"/>
        <end position="1799"/>
    </location>
</feature>
<feature type="compositionally biased region" description="Acidic residues" evidence="1">
    <location>
        <begin position="955"/>
        <end position="965"/>
    </location>
</feature>
<feature type="compositionally biased region" description="Pro residues" evidence="1">
    <location>
        <begin position="414"/>
        <end position="425"/>
    </location>
</feature>
<feature type="region of interest" description="Disordered" evidence="1">
    <location>
        <begin position="1623"/>
        <end position="1645"/>
    </location>
</feature>
<feature type="compositionally biased region" description="Acidic residues" evidence="1">
    <location>
        <begin position="1437"/>
        <end position="1451"/>
    </location>
</feature>
<feature type="compositionally biased region" description="Polar residues" evidence="1">
    <location>
        <begin position="1770"/>
        <end position="1788"/>
    </location>
</feature>
<feature type="compositionally biased region" description="Low complexity" evidence="1">
    <location>
        <begin position="841"/>
        <end position="859"/>
    </location>
</feature>
<feature type="region of interest" description="Disordered" evidence="1">
    <location>
        <begin position="841"/>
        <end position="863"/>
    </location>
</feature>
<evidence type="ECO:0000313" key="3">
    <source>
        <dbReference type="Proteomes" id="UP000757232"/>
    </source>
</evidence>
<gene>
    <name evidence="2" type="ORF">A7U60_g3866</name>
</gene>
<feature type="region of interest" description="Disordered" evidence="1">
    <location>
        <begin position="171"/>
        <end position="191"/>
    </location>
</feature>
<feature type="region of interest" description="Disordered" evidence="1">
    <location>
        <begin position="514"/>
        <end position="533"/>
    </location>
</feature>
<feature type="region of interest" description="Disordered" evidence="1">
    <location>
        <begin position="740"/>
        <end position="788"/>
    </location>
</feature>
<evidence type="ECO:0008006" key="4">
    <source>
        <dbReference type="Google" id="ProtNLM"/>
    </source>
</evidence>
<feature type="region of interest" description="Disordered" evidence="1">
    <location>
        <begin position="67"/>
        <end position="98"/>
    </location>
</feature>
<comment type="caution">
    <text evidence="2">The sequence shown here is derived from an EMBL/GenBank/DDBJ whole genome shotgun (WGS) entry which is preliminary data.</text>
</comment>
<accession>A0A9Q5HZR4</accession>
<feature type="compositionally biased region" description="Low complexity" evidence="1">
    <location>
        <begin position="1180"/>
        <end position="1191"/>
    </location>
</feature>
<feature type="compositionally biased region" description="Acidic residues" evidence="1">
    <location>
        <begin position="1057"/>
        <end position="1066"/>
    </location>
</feature>
<sequence length="2103" mass="225286">MIPPSPAPDRLHAAACGPTGDDYSHTSGQPSTASIHHHDADQVKHNFELNKTRSKGDRELLLLDGRLPPTTTTESEERVFTRPAPSTKRRVLPPPSLTLKIPERPRVGIEWQIESRSPEPSPATHIHTAYSDVAAGYFSPPLSPDASPTSASTPVPPSSVHFVDKLRSRARSVANSDLPKLSAGASKPRVLQKMVKERRSLQSLLMPSFLHLQPQSTPLGLIPGPRTESRTASTQSAPSSSGSNENSGSQSGPGRAGARSETRRSFYGRRRSHTYSGRDSTLTSPSLASSATRMPPMPEQYSPPSSSGPTPGGRESPSSYLLDDDPFAVSPAMVAPPVNSPLQSPGFTPIHSPAYSIAHSPSTVSLSSASSTSMPGTPVFQSFGALPEESEELAQPASVLNTAVSTTPVQSISPPSPPPPTPSSPLNPNASPITSGDERAQSKERMPRSLSATLSANPLHSLPSPQSASPSRPSPSDAAPARVRPAHTRPAFAPRPSLPSLSTLSRMGAVAGEFASSLRGRKRRGRVGAGLPAEPWDLSATELKSGEQEAEEDQTIVNIAVNDGGEGYSQNENTLNEAEDEEKATKDSSGNRILDASCPSQLQSSVDPVHEVVDESISVLTSQSESEEKPSSPSVSRAAEDEDSRRTLVLANIRISNGDTEIPGTINEDSEKREEMESESALERAAEKEGDNGKAESAVGNAHGEGGISIDAEPTYMTATDTFSEDTECAYGEIVNATPMLATRSDNAPLSETRKERQDISTERNADQDADQLIEEDNSLKLGPPGDDFNLGDDLHHLAAPENDLGTSLANVGSCRIAIPGRASAIPPHVLRALTPYPFSSPRCSSPASSNASGSPQSSVEDFGVLLSSSPAFRGDQRPESLTIDPGLPNASVFINACKQNLLSGEYHSDSDQGASSSSSSSAPLPSTIFCDRGDSEIEAVETGADIDLGSAGDTEFEPEAEVPDEPPAPNYATLLNPSSPSRGFLSSPIAARPEVDYSDRLVSRSPIREGNSRIEYASSSSFRDHSLSPQHADDHAEHYIDDYDNGFDHEQNEPQPPEEEEEDDSSMLPPLSTLPEEDPVFSLTTSRERYETIDYAPPPSRSISRKASVATIASIFSMRSGSSGCASQISQSYSRNHSPAASLSTTLPISNSQTGSSSSKRVYGSSSGSTDSGRGHTLSSSVSSLRSKSSFDLRGLASGRRHGSQSSGITMLSHSSTRTKCEPHAEVHGQHKKSSVEAVSLGLRAYSGNPYAAAVQSELEGKASKCELSGTARYDDDELVIDIKREDVASSINGAILAAWNVKPVDVDAFEPGSSAGTLRPSTEQQESVRVGMRSPTMRKLDGFTSTLVREHTNGYNYSNTRSGAGKDWGGGPGEYGGGYGNGCYGQGKGGSGSDDSGNHGGPPGSGQRGRDNSRDDEENYSRGPSAYNALSSSESESESESESSTDDYGEQSVGVAQKTSPVHVSSPRGRPAPVKTQEEQPEAPIFSQLRNGRKGVFRSPITSVADSVNRARTPAAEDDDVPLAQRIPNALQAQKSIRQQVRSERERRRLERSIAPTPRTSRAPEGTISPPPQHIPVTSQDERGRTLTARIPRSAPLNAGPTALSSSQEAAMMAHRLMQPHHATRAVHRQRAKTLSGADGVPPDALTQRLLRVQARGQDQQTIMQRTSAAPSVQAQPPAYVKTESPIERASAAHPMSRRRPVSPSGGPQHAQQPPADGPVPTRTLRPMRSFHGVPREPAPAVASTVPPVPASSARRRSPSKARLAQDTDATSSGLMRNRSIKSARTSTDKNNRSEEEVHVLPARHGYSHGHVMPPAQGALQGPSPPAPITRHNIVQTRIYINDMQHFNVVGAGLDTSAKDVLDMLRQQGDLRGEERRSSSWVLYEVCHDYGMERPVRSFELVTDISGSWNKEKTMNCFMVKPSPFAQSLATIPSSIPTRSGFVDYEIKKGKWSKRWLELREHGLWISKREGKEDEFLCSLSAFDAYVITRIHKAPRGFTFAVKSTDPITLFENKADYLRVFSVPEETGIAWLEAIWRARSYILYQEKNVLFRNKSAGEGTSAGANLARSGTRKKPAQTYVNLESTGPFEPGSLLAKRAAVV</sequence>
<feature type="compositionally biased region" description="Basic and acidic residues" evidence="1">
    <location>
        <begin position="669"/>
        <end position="694"/>
    </location>
</feature>
<dbReference type="PANTHER" id="PTHR38700:SF1">
    <property type="entry name" value="PH DOMAIN-CONTAINING PROTEIN"/>
    <property type="match status" value="1"/>
</dbReference>
<evidence type="ECO:0000256" key="1">
    <source>
        <dbReference type="SAM" id="MobiDB-lite"/>
    </source>
</evidence>
<feature type="compositionally biased region" description="Gly residues" evidence="1">
    <location>
        <begin position="1388"/>
        <end position="1409"/>
    </location>
</feature>
<feature type="compositionally biased region" description="Basic and acidic residues" evidence="1">
    <location>
        <begin position="752"/>
        <end position="767"/>
    </location>
</feature>
<name>A0A9Q5HZR4_SANBA</name>
<feature type="compositionally biased region" description="Acidic residues" evidence="1">
    <location>
        <begin position="768"/>
        <end position="777"/>
    </location>
</feature>
<feature type="region of interest" description="Disordered" evidence="1">
    <location>
        <begin position="1659"/>
        <end position="1799"/>
    </location>
</feature>
<feature type="compositionally biased region" description="Low complexity" evidence="1">
    <location>
        <begin position="461"/>
        <end position="483"/>
    </location>
</feature>
<dbReference type="EMBL" id="LNZH02000167">
    <property type="protein sequence ID" value="OCB88911.1"/>
    <property type="molecule type" value="Genomic_DNA"/>
</dbReference>
<feature type="region of interest" description="Disordered" evidence="1">
    <location>
        <begin position="1388"/>
        <end position="1585"/>
    </location>
</feature>
<feature type="compositionally biased region" description="Low complexity" evidence="1">
    <location>
        <begin position="1670"/>
        <end position="1681"/>
    </location>
</feature>
<feature type="compositionally biased region" description="Polar residues" evidence="1">
    <location>
        <begin position="1205"/>
        <end position="1218"/>
    </location>
</feature>
<feature type="compositionally biased region" description="Low complexity" evidence="1">
    <location>
        <begin position="144"/>
        <end position="153"/>
    </location>
</feature>
<protein>
    <recommendedName>
        <fullName evidence="4">PH domain-containing protein</fullName>
    </recommendedName>
</protein>
<feature type="region of interest" description="Disordered" evidence="1">
    <location>
        <begin position="216"/>
        <end position="504"/>
    </location>
</feature>
<feature type="compositionally biased region" description="Low complexity" evidence="1">
    <location>
        <begin position="494"/>
        <end position="504"/>
    </location>
</feature>
<feature type="compositionally biased region" description="Low complexity" evidence="1">
    <location>
        <begin position="230"/>
        <end position="253"/>
    </location>
</feature>
<feature type="region of interest" description="Disordered" evidence="1">
    <location>
        <begin position="1"/>
        <end position="41"/>
    </location>
</feature>
<dbReference type="CDD" id="cd00821">
    <property type="entry name" value="PH"/>
    <property type="match status" value="1"/>
</dbReference>
<feature type="compositionally biased region" description="Basic and acidic residues" evidence="1">
    <location>
        <begin position="1023"/>
        <end position="1053"/>
    </location>
</feature>
<feature type="compositionally biased region" description="Basic and acidic residues" evidence="1">
    <location>
        <begin position="436"/>
        <end position="447"/>
    </location>
</feature>
<feature type="compositionally biased region" description="Low complexity" evidence="1">
    <location>
        <begin position="280"/>
        <end position="292"/>
    </location>
</feature>
<dbReference type="SUPFAM" id="SSF54236">
    <property type="entry name" value="Ubiquitin-like"/>
    <property type="match status" value="1"/>
</dbReference>
<feature type="region of interest" description="Disordered" evidence="1">
    <location>
        <begin position="561"/>
        <end position="713"/>
    </location>
</feature>
<dbReference type="Proteomes" id="UP000757232">
    <property type="component" value="Unassembled WGS sequence"/>
</dbReference>
<feature type="compositionally biased region" description="Low complexity" evidence="1">
    <location>
        <begin position="912"/>
        <end position="927"/>
    </location>
</feature>
<organism evidence="2 3">
    <name type="scientific">Sanghuangporus baumii</name>
    <name type="common">Phellinus baumii</name>
    <dbReference type="NCBI Taxonomy" id="108892"/>
    <lineage>
        <taxon>Eukaryota</taxon>
        <taxon>Fungi</taxon>
        <taxon>Dikarya</taxon>
        <taxon>Basidiomycota</taxon>
        <taxon>Agaricomycotina</taxon>
        <taxon>Agaricomycetes</taxon>
        <taxon>Hymenochaetales</taxon>
        <taxon>Hymenochaetaceae</taxon>
        <taxon>Sanghuangporus</taxon>
    </lineage>
</organism>
<feature type="compositionally biased region" description="Polar residues" evidence="1">
    <location>
        <begin position="1316"/>
        <end position="1329"/>
    </location>
</feature>
<feature type="region of interest" description="Disordered" evidence="1">
    <location>
        <begin position="1591"/>
        <end position="1610"/>
    </location>
</feature>
<feature type="region of interest" description="Disordered" evidence="1">
    <location>
        <begin position="905"/>
        <end position="1107"/>
    </location>
</feature>
<feature type="compositionally biased region" description="Low complexity" evidence="1">
    <location>
        <begin position="360"/>
        <end position="378"/>
    </location>
</feature>
<dbReference type="Gene3D" id="2.30.29.30">
    <property type="entry name" value="Pleckstrin-homology domain (PH domain)/Phosphotyrosine-binding domain (PTB)"/>
    <property type="match status" value="1"/>
</dbReference>